<dbReference type="EMBL" id="JWHR01000102">
    <property type="protein sequence ID" value="KHS56864.1"/>
    <property type="molecule type" value="Genomic_DNA"/>
</dbReference>
<keyword evidence="3" id="KW-1185">Reference proteome</keyword>
<dbReference type="STRING" id="1577792.QX51_11410"/>
<dbReference type="Gene3D" id="3.30.870.10">
    <property type="entry name" value="Endonuclease Chain A"/>
    <property type="match status" value="1"/>
</dbReference>
<dbReference type="PROSITE" id="PS50035">
    <property type="entry name" value="PLD"/>
    <property type="match status" value="1"/>
</dbReference>
<dbReference type="RefSeq" id="WP_039680043.1">
    <property type="nucleotide sequence ID" value="NZ_JWHR01000102.1"/>
</dbReference>
<dbReference type="GO" id="GO:0003824">
    <property type="term" value="F:catalytic activity"/>
    <property type="evidence" value="ECO:0007669"/>
    <property type="project" value="InterPro"/>
</dbReference>
<organism evidence="2 3">
    <name type="scientific">Terrisporobacter othiniensis</name>
    <dbReference type="NCBI Taxonomy" id="1577792"/>
    <lineage>
        <taxon>Bacteria</taxon>
        <taxon>Bacillati</taxon>
        <taxon>Bacillota</taxon>
        <taxon>Clostridia</taxon>
        <taxon>Peptostreptococcales</taxon>
        <taxon>Peptostreptococcaceae</taxon>
        <taxon>Terrisporobacter</taxon>
    </lineage>
</organism>
<proteinExistence type="predicted"/>
<dbReference type="Proteomes" id="UP000031189">
    <property type="component" value="Unassembled WGS sequence"/>
</dbReference>
<name>A0A0B3VW92_9FIRM</name>
<dbReference type="InterPro" id="IPR001736">
    <property type="entry name" value="PLipase_D/transphosphatidylase"/>
</dbReference>
<sequence length="522" mass="61884">MFKIEDYPKDIGKIIEDIEYKEDKLEVIYYKEWLLPFHKYKVKINSIVYRSISIIEEFILNIGLTNLGNNNTIDDIALMLGLDKIFIETYVDKMARNGMLYLNKLPHIITTESGKNLYKSKLSLDFEKQDVLEAYYHPYINNIYDYKKKDYENKSIDILHLNNDFEDKICNINEDLKNNISELAKCHKIICEKKVINQEVKDIEMEKLDGEIAYFRIVELWIYDIVEKVLQCRVWNFENNSFDNEISKLICNIKPLKKEDFNLSDEIKKEPVIKQSNSLEEKFIQEKKENKHEKSKLRIIRGKEIKEEFNKTFNMVKQKMYIQSPWISEKVVDDDMIKKIKKLAAKNCKIFITWGISRNINNEDRKAPEMLLEKLKSIKSPDNLPAVFVIWIGNHHNKEIIVDDKIHIAGSFNWLSYRGDYLPRGESVYLTNDKECIKEAKYYLEDQIVNSLGRDMLKGNFYSNLNCLLNLEYHEEKVREILDCVADQLINDERLVYLRDLLMRNGSFLDICEKIDKNGITF</sequence>
<dbReference type="OrthoDB" id="1892000at2"/>
<evidence type="ECO:0000313" key="2">
    <source>
        <dbReference type="EMBL" id="KHS56864.1"/>
    </source>
</evidence>
<comment type="caution">
    <text evidence="2">The sequence shown here is derived from an EMBL/GenBank/DDBJ whole genome shotgun (WGS) entry which is preliminary data.</text>
</comment>
<dbReference type="SUPFAM" id="SSF56024">
    <property type="entry name" value="Phospholipase D/nuclease"/>
    <property type="match status" value="1"/>
</dbReference>
<feature type="domain" description="PLD phosphodiesterase" evidence="1">
    <location>
        <begin position="391"/>
        <end position="418"/>
    </location>
</feature>
<evidence type="ECO:0000313" key="3">
    <source>
        <dbReference type="Proteomes" id="UP000031189"/>
    </source>
</evidence>
<dbReference type="GO" id="GO:0006793">
    <property type="term" value="P:phosphorus metabolic process"/>
    <property type="evidence" value="ECO:0007669"/>
    <property type="project" value="UniProtKB-ARBA"/>
</dbReference>
<reference evidence="2 3" key="1">
    <citation type="submission" date="2014-12" db="EMBL/GenBank/DDBJ databases">
        <title>Draft genome sequence of Terrisporobacter sp. 08-306576, isolated from the blood culture of a bacteremia patient.</title>
        <authorList>
            <person name="Lund L.C."/>
            <person name="Sydenham T.V."/>
            <person name="Hogh S.V."/>
            <person name="Skov M.N."/>
            <person name="Kemp M."/>
            <person name="Justesen U.S."/>
        </authorList>
    </citation>
    <scope>NUCLEOTIDE SEQUENCE [LARGE SCALE GENOMIC DNA]</scope>
    <source>
        <strain evidence="2 3">08-306576</strain>
    </source>
</reference>
<evidence type="ECO:0000259" key="1">
    <source>
        <dbReference type="PROSITE" id="PS50035"/>
    </source>
</evidence>
<accession>A0A0B3VW92</accession>
<dbReference type="AlphaFoldDB" id="A0A0B3VW92"/>
<gene>
    <name evidence="2" type="ORF">QX51_11410</name>
</gene>
<protein>
    <recommendedName>
        <fullName evidence="1">PLD phosphodiesterase domain-containing protein</fullName>
    </recommendedName>
</protein>